<accession>A0ABR3Z9L3</accession>
<dbReference type="EMBL" id="JAWCUI010000021">
    <property type="protein sequence ID" value="KAL1896760.1"/>
    <property type="molecule type" value="Genomic_DNA"/>
</dbReference>
<dbReference type="Gene3D" id="3.40.50.11350">
    <property type="match status" value="1"/>
</dbReference>
<feature type="transmembrane region" description="Helical" evidence="4">
    <location>
        <begin position="21"/>
        <end position="41"/>
    </location>
</feature>
<proteinExistence type="predicted"/>
<evidence type="ECO:0000313" key="6">
    <source>
        <dbReference type="Proteomes" id="UP001583186"/>
    </source>
</evidence>
<dbReference type="InterPro" id="IPR019378">
    <property type="entry name" value="GDP-Fuc_O-FucTrfase"/>
</dbReference>
<sequence>MNLNGLLRWAHRGLSGAASKPHLRIILIYSISVVLALFIILKVGGIDSFRAIPHIIGTNTHTSHQTDLSLPDAPFISWPLARICQETIWRPGLVFACNNNSGGIGNIRNFVLTCLRYAITVGATGLVLPQIETRSETDLVHLFGGRQPFEYFFDTNHFKKSLHEACPAIAIYDSIETIPNLAKSRAEPLQPKAFGARGGCDYRDLNRHTDIFRIQFDEMLEQTSKDFSLAPLGIEHPRLFQPVWGVQWEWPVAKDGPAFTNTFGGLLRFRDNILRLGDDVVAAMTKKSQAFSGVHLRTENDALSFWPTFETQTSEFIRTLLEKKLLLVYLATGNATEAAKFRDRAQEQGMQVFTKDELLQNQPALQQLQALTWDQQALVDYIVLLRGDFFLGVSPSSFSMTIAAKRHLTAGNDGMYTRPWLVNGQGDAWSRLVGNYTSYWDDWLFMYDALWP</sequence>
<organism evidence="5 6">
    <name type="scientific">Sporothrix stenoceras</name>
    <dbReference type="NCBI Taxonomy" id="5173"/>
    <lineage>
        <taxon>Eukaryota</taxon>
        <taxon>Fungi</taxon>
        <taxon>Dikarya</taxon>
        <taxon>Ascomycota</taxon>
        <taxon>Pezizomycotina</taxon>
        <taxon>Sordariomycetes</taxon>
        <taxon>Sordariomycetidae</taxon>
        <taxon>Ophiostomatales</taxon>
        <taxon>Ophiostomataceae</taxon>
        <taxon>Sporothrix</taxon>
    </lineage>
</organism>
<dbReference type="Pfam" id="PF10250">
    <property type="entry name" value="O-FucT"/>
    <property type="match status" value="1"/>
</dbReference>
<evidence type="ECO:0008006" key="7">
    <source>
        <dbReference type="Google" id="ProtNLM"/>
    </source>
</evidence>
<protein>
    <recommendedName>
        <fullName evidence="7">Alternative oxidase</fullName>
    </recommendedName>
</protein>
<comment type="caution">
    <text evidence="5">The sequence shown here is derived from an EMBL/GenBank/DDBJ whole genome shotgun (WGS) entry which is preliminary data.</text>
</comment>
<keyword evidence="4" id="KW-1133">Transmembrane helix</keyword>
<gene>
    <name evidence="5" type="ORF">Sste5346_004393</name>
</gene>
<keyword evidence="6" id="KW-1185">Reference proteome</keyword>
<evidence type="ECO:0000256" key="3">
    <source>
        <dbReference type="ARBA" id="ARBA00023277"/>
    </source>
</evidence>
<reference evidence="5 6" key="1">
    <citation type="journal article" date="2024" name="IMA Fungus">
        <title>IMA Genome - F19 : A genome assembly and annotation guide to empower mycologists, including annotated draft genome sequences of Ceratocystis pirilliformis, Diaporthe australafricana, Fusarium ophioides, Paecilomyces lecythidis, and Sporothrix stenoceras.</title>
        <authorList>
            <person name="Aylward J."/>
            <person name="Wilson A.M."/>
            <person name="Visagie C.M."/>
            <person name="Spraker J."/>
            <person name="Barnes I."/>
            <person name="Buitendag C."/>
            <person name="Ceriani C."/>
            <person name="Del Mar Angel L."/>
            <person name="du Plessis D."/>
            <person name="Fuchs T."/>
            <person name="Gasser K."/>
            <person name="Kramer D."/>
            <person name="Li W."/>
            <person name="Munsamy K."/>
            <person name="Piso A."/>
            <person name="Price J.L."/>
            <person name="Sonnekus B."/>
            <person name="Thomas C."/>
            <person name="van der Nest A."/>
            <person name="van Dijk A."/>
            <person name="van Heerden A."/>
            <person name="van Vuuren N."/>
            <person name="Yilmaz N."/>
            <person name="Duong T.A."/>
            <person name="van der Merwe N.A."/>
            <person name="Wingfield M.J."/>
            <person name="Wingfield B.D."/>
        </authorList>
    </citation>
    <scope>NUCLEOTIDE SEQUENCE [LARGE SCALE GENOMIC DNA]</scope>
    <source>
        <strain evidence="5 6">CMW 5346</strain>
    </source>
</reference>
<evidence type="ECO:0000256" key="4">
    <source>
        <dbReference type="SAM" id="Phobius"/>
    </source>
</evidence>
<evidence type="ECO:0000313" key="5">
    <source>
        <dbReference type="EMBL" id="KAL1896760.1"/>
    </source>
</evidence>
<keyword evidence="4" id="KW-0472">Membrane</keyword>
<evidence type="ECO:0000256" key="1">
    <source>
        <dbReference type="ARBA" id="ARBA00022679"/>
    </source>
</evidence>
<name>A0ABR3Z9L3_9PEZI</name>
<keyword evidence="4" id="KW-0812">Transmembrane</keyword>
<keyword evidence="1" id="KW-0808">Transferase</keyword>
<evidence type="ECO:0000256" key="2">
    <source>
        <dbReference type="ARBA" id="ARBA00023253"/>
    </source>
</evidence>
<dbReference type="CDD" id="cd11296">
    <property type="entry name" value="O-FucT_like"/>
    <property type="match status" value="1"/>
</dbReference>
<dbReference type="Proteomes" id="UP001583186">
    <property type="component" value="Unassembled WGS sequence"/>
</dbReference>
<keyword evidence="3" id="KW-0119">Carbohydrate metabolism</keyword>
<keyword evidence="2" id="KW-0294">Fucose metabolism</keyword>